<sequence length="42" mass="4878">MINNIDFSGPCTPFFNIGIQTIQNRISENDLCLYFFLSNYRG</sequence>
<reference evidence="1" key="1">
    <citation type="submission" date="2014-09" db="EMBL/GenBank/DDBJ databases">
        <authorList>
            <person name="Magalhaes I.L.F."/>
            <person name="Oliveira U."/>
            <person name="Santos F.R."/>
            <person name="Vidigal T.H.D.A."/>
            <person name="Brescovit A.D."/>
            <person name="Santos A.J."/>
        </authorList>
    </citation>
    <scope>NUCLEOTIDE SEQUENCE</scope>
    <source>
        <tissue evidence="1">Shoot tissue taken approximately 20 cm above the soil surface</tissue>
    </source>
</reference>
<organism evidence="1">
    <name type="scientific">Arundo donax</name>
    <name type="common">Giant reed</name>
    <name type="synonym">Donax arundinaceus</name>
    <dbReference type="NCBI Taxonomy" id="35708"/>
    <lineage>
        <taxon>Eukaryota</taxon>
        <taxon>Viridiplantae</taxon>
        <taxon>Streptophyta</taxon>
        <taxon>Embryophyta</taxon>
        <taxon>Tracheophyta</taxon>
        <taxon>Spermatophyta</taxon>
        <taxon>Magnoliopsida</taxon>
        <taxon>Liliopsida</taxon>
        <taxon>Poales</taxon>
        <taxon>Poaceae</taxon>
        <taxon>PACMAD clade</taxon>
        <taxon>Arundinoideae</taxon>
        <taxon>Arundineae</taxon>
        <taxon>Arundo</taxon>
    </lineage>
</organism>
<proteinExistence type="predicted"/>
<protein>
    <submittedName>
        <fullName evidence="1">Uncharacterized protein</fullName>
    </submittedName>
</protein>
<accession>A0A0A9H295</accession>
<name>A0A0A9H295_ARUDO</name>
<dbReference type="AlphaFoldDB" id="A0A0A9H295"/>
<reference evidence="1" key="2">
    <citation type="journal article" date="2015" name="Data Brief">
        <title>Shoot transcriptome of the giant reed, Arundo donax.</title>
        <authorList>
            <person name="Barrero R.A."/>
            <person name="Guerrero F.D."/>
            <person name="Moolhuijzen P."/>
            <person name="Goolsby J.A."/>
            <person name="Tidwell J."/>
            <person name="Bellgard S.E."/>
            <person name="Bellgard M.I."/>
        </authorList>
    </citation>
    <scope>NUCLEOTIDE SEQUENCE</scope>
    <source>
        <tissue evidence="1">Shoot tissue taken approximately 20 cm above the soil surface</tissue>
    </source>
</reference>
<evidence type="ECO:0000313" key="1">
    <source>
        <dbReference type="EMBL" id="JAE29919.1"/>
    </source>
</evidence>
<dbReference type="EMBL" id="GBRH01167977">
    <property type="protein sequence ID" value="JAE29919.1"/>
    <property type="molecule type" value="Transcribed_RNA"/>
</dbReference>